<feature type="transmembrane region" description="Helical" evidence="5">
    <location>
        <begin position="161"/>
        <end position="179"/>
    </location>
</feature>
<dbReference type="PANTHER" id="PTHR23514">
    <property type="entry name" value="BYPASS OF STOP CODON PROTEIN 6"/>
    <property type="match status" value="1"/>
</dbReference>
<dbReference type="Proteomes" id="UP000295794">
    <property type="component" value="Unassembled WGS sequence"/>
</dbReference>
<evidence type="ECO:0000313" key="7">
    <source>
        <dbReference type="EMBL" id="STQ90591.1"/>
    </source>
</evidence>
<evidence type="ECO:0000256" key="4">
    <source>
        <dbReference type="ARBA" id="ARBA00023136"/>
    </source>
</evidence>
<feature type="transmembrane region" description="Helical" evidence="5">
    <location>
        <begin position="136"/>
        <end position="155"/>
    </location>
</feature>
<dbReference type="GO" id="GO:0016020">
    <property type="term" value="C:membrane"/>
    <property type="evidence" value="ECO:0007669"/>
    <property type="project" value="UniProtKB-SubCell"/>
</dbReference>
<comment type="subcellular location">
    <subcellularLocation>
        <location evidence="1">Membrane</location>
        <topology evidence="1">Multi-pass membrane protein</topology>
    </subcellularLocation>
</comment>
<feature type="transmembrane region" description="Helical" evidence="5">
    <location>
        <begin position="270"/>
        <end position="289"/>
    </location>
</feature>
<feature type="transmembrane region" description="Helical" evidence="5">
    <location>
        <begin position="323"/>
        <end position="346"/>
    </location>
</feature>
<feature type="transmembrane region" description="Helical" evidence="5">
    <location>
        <begin position="44"/>
        <end position="63"/>
    </location>
</feature>
<keyword evidence="4 5" id="KW-0472">Membrane</keyword>
<feature type="transmembrane region" description="Helical" evidence="5">
    <location>
        <begin position="200"/>
        <end position="218"/>
    </location>
</feature>
<feature type="transmembrane region" description="Helical" evidence="5">
    <location>
        <begin position="295"/>
        <end position="316"/>
    </location>
</feature>
<dbReference type="EMBL" id="SMBT01000002">
    <property type="protein sequence ID" value="TCU89222.1"/>
    <property type="molecule type" value="Genomic_DNA"/>
</dbReference>
<protein>
    <submittedName>
        <fullName evidence="7">Inner membrane protein ybjJ</fullName>
    </submittedName>
    <submittedName>
        <fullName evidence="8">MFS family arabinose efflux permease</fullName>
    </submittedName>
</protein>
<keyword evidence="2 5" id="KW-0812">Transmembrane</keyword>
<gene>
    <name evidence="7" type="primary">ybjJ</name>
    <name evidence="8" type="ORF">EV682_102134</name>
    <name evidence="7" type="ORF">NCTC11159_01658</name>
</gene>
<reference evidence="8 10" key="2">
    <citation type="submission" date="2019-03" db="EMBL/GenBank/DDBJ databases">
        <title>Genomic Encyclopedia of Type Strains, Phase IV (KMG-IV): sequencing the most valuable type-strain genomes for metagenomic binning, comparative biology and taxonomic classification.</title>
        <authorList>
            <person name="Goeker M."/>
        </authorList>
    </citation>
    <scope>NUCLEOTIDE SEQUENCE [LARGE SCALE GENOMIC DNA]</scope>
    <source>
        <strain evidence="8 10">DSM 3764</strain>
    </source>
</reference>
<dbReference type="InterPro" id="IPR051788">
    <property type="entry name" value="MFS_Transporter"/>
</dbReference>
<organism evidence="7 9">
    <name type="scientific">Iodobacter fluviatilis</name>
    <dbReference type="NCBI Taxonomy" id="537"/>
    <lineage>
        <taxon>Bacteria</taxon>
        <taxon>Pseudomonadati</taxon>
        <taxon>Pseudomonadota</taxon>
        <taxon>Betaproteobacteria</taxon>
        <taxon>Neisseriales</taxon>
        <taxon>Chitinibacteraceae</taxon>
        <taxon>Iodobacter</taxon>
    </lineage>
</organism>
<dbReference type="GO" id="GO:0022857">
    <property type="term" value="F:transmembrane transporter activity"/>
    <property type="evidence" value="ECO:0007669"/>
    <property type="project" value="InterPro"/>
</dbReference>
<proteinExistence type="predicted"/>
<evidence type="ECO:0000256" key="5">
    <source>
        <dbReference type="SAM" id="Phobius"/>
    </source>
</evidence>
<keyword evidence="10" id="KW-1185">Reference proteome</keyword>
<dbReference type="RefSeq" id="WP_115226887.1">
    <property type="nucleotide sequence ID" value="NZ_CAWOLO010000002.1"/>
</dbReference>
<feature type="domain" description="Major facilitator superfamily (MFS) profile" evidence="6">
    <location>
        <begin position="9"/>
        <end position="377"/>
    </location>
</feature>
<evidence type="ECO:0000256" key="2">
    <source>
        <dbReference type="ARBA" id="ARBA00022692"/>
    </source>
</evidence>
<dbReference type="Gene3D" id="1.20.1250.20">
    <property type="entry name" value="MFS general substrate transporter like domains"/>
    <property type="match status" value="2"/>
</dbReference>
<dbReference type="OrthoDB" id="9810941at2"/>
<dbReference type="AlphaFoldDB" id="A0A377Q9Q9"/>
<sequence length="377" mass="39096">MLRHHLKTATYAVAALFFALGFNYGSWASRLPAIKSQLNLDPAQLGFLLLAAGLGAVFSFPVTTAVLQRFGSKKVCLGAGLALPLVLPALAFAPSYGFALAIMVFEGVAHSCLNVAMNAQGVVVELENGKPIMSRLHAIFSLGGLAAALFASLMTGISPELPLHLCIVAVLIWGAVLWASPRLLADRTEAMSAGGKRFSLPTGMAVLLGLTALFGTIVEGSMVDWTALYLRNDLQAEQWIAPLGLASFSGAMLLARWFGDGWRARWGERTLLLSGSSVAGLGLLLGLAVGGVLPALIAFALVGLGVAAVSPCVYMAAARQGAVALAAVTTMGSIGALMGPPVIGFIAHISTLGWGLAFVAFGALMIALLVRKITWPA</sequence>
<name>A0A377Q9Q9_9NEIS</name>
<dbReference type="CDD" id="cd17393">
    <property type="entry name" value="MFS_MosC_like"/>
    <property type="match status" value="1"/>
</dbReference>
<dbReference type="Pfam" id="PF07690">
    <property type="entry name" value="MFS_1"/>
    <property type="match status" value="1"/>
</dbReference>
<dbReference type="InterPro" id="IPR036259">
    <property type="entry name" value="MFS_trans_sf"/>
</dbReference>
<evidence type="ECO:0000259" key="6">
    <source>
        <dbReference type="PROSITE" id="PS50850"/>
    </source>
</evidence>
<evidence type="ECO:0000256" key="1">
    <source>
        <dbReference type="ARBA" id="ARBA00004141"/>
    </source>
</evidence>
<dbReference type="InterPro" id="IPR011701">
    <property type="entry name" value="MFS"/>
</dbReference>
<evidence type="ECO:0000256" key="3">
    <source>
        <dbReference type="ARBA" id="ARBA00022989"/>
    </source>
</evidence>
<accession>A0A377Q9Q9</accession>
<dbReference type="SUPFAM" id="SSF103473">
    <property type="entry name" value="MFS general substrate transporter"/>
    <property type="match status" value="1"/>
</dbReference>
<feature type="transmembrane region" description="Helical" evidence="5">
    <location>
        <begin position="238"/>
        <end position="258"/>
    </location>
</feature>
<dbReference type="InterPro" id="IPR020846">
    <property type="entry name" value="MFS_dom"/>
</dbReference>
<dbReference type="Proteomes" id="UP000255108">
    <property type="component" value="Unassembled WGS sequence"/>
</dbReference>
<dbReference type="PROSITE" id="PS50850">
    <property type="entry name" value="MFS"/>
    <property type="match status" value="1"/>
</dbReference>
<evidence type="ECO:0000313" key="8">
    <source>
        <dbReference type="EMBL" id="TCU89222.1"/>
    </source>
</evidence>
<keyword evidence="3 5" id="KW-1133">Transmembrane helix</keyword>
<feature type="transmembrane region" description="Helical" evidence="5">
    <location>
        <begin position="352"/>
        <end position="370"/>
    </location>
</feature>
<evidence type="ECO:0000313" key="10">
    <source>
        <dbReference type="Proteomes" id="UP000295794"/>
    </source>
</evidence>
<dbReference type="PANTHER" id="PTHR23514:SF13">
    <property type="entry name" value="INNER MEMBRANE PROTEIN YBJJ"/>
    <property type="match status" value="1"/>
</dbReference>
<dbReference type="EMBL" id="UGHR01000001">
    <property type="protein sequence ID" value="STQ90591.1"/>
    <property type="molecule type" value="Genomic_DNA"/>
</dbReference>
<evidence type="ECO:0000313" key="9">
    <source>
        <dbReference type="Proteomes" id="UP000255108"/>
    </source>
</evidence>
<reference evidence="7 9" key="1">
    <citation type="submission" date="2018-06" db="EMBL/GenBank/DDBJ databases">
        <authorList>
            <consortium name="Pathogen Informatics"/>
            <person name="Doyle S."/>
        </authorList>
    </citation>
    <scope>NUCLEOTIDE SEQUENCE [LARGE SCALE GENOMIC DNA]</scope>
    <source>
        <strain evidence="7 9">NCTC11159</strain>
    </source>
</reference>